<dbReference type="EMBL" id="FQZL01000023">
    <property type="protein sequence ID" value="SHJ51677.1"/>
    <property type="molecule type" value="Genomic_DNA"/>
</dbReference>
<evidence type="ECO:0000256" key="4">
    <source>
        <dbReference type="ARBA" id="ARBA00047175"/>
    </source>
</evidence>
<dbReference type="RefSeq" id="WP_073050147.1">
    <property type="nucleotide sequence ID" value="NZ_FQZL01000023.1"/>
</dbReference>
<accession>A0A1M6JY72</accession>
<dbReference type="PROSITE" id="PS00868">
    <property type="entry name" value="CYS_MET_METAB_PP"/>
    <property type="match status" value="1"/>
</dbReference>
<evidence type="ECO:0000256" key="1">
    <source>
        <dbReference type="ARBA" id="ARBA00001933"/>
    </source>
</evidence>
<gene>
    <name evidence="10" type="ORF">SAMN02745751_02757</name>
</gene>
<dbReference type="Proteomes" id="UP000184052">
    <property type="component" value="Unassembled WGS sequence"/>
</dbReference>
<dbReference type="GO" id="GO:0005737">
    <property type="term" value="C:cytoplasm"/>
    <property type="evidence" value="ECO:0007669"/>
    <property type="project" value="TreeGrafter"/>
</dbReference>
<keyword evidence="11" id="KW-1185">Reference proteome</keyword>
<evidence type="ECO:0000256" key="7">
    <source>
        <dbReference type="ARBA" id="ARBA00052699"/>
    </source>
</evidence>
<keyword evidence="3 8" id="KW-0663">Pyridoxal phosphate</keyword>
<dbReference type="InterPro" id="IPR000277">
    <property type="entry name" value="Cys/Met-Metab_PyrdxlP-dep_enz"/>
</dbReference>
<sequence length="402" mass="44658">MDTKFMTELTHLGASVDLPSSSRPKVAPIYMSSAYVFDSSKTCNDVSYERKEGYLYGSYGNPTTDCLKEIIQNLECGEAAEVFSSGMSAITLAIMSQVKSGDHIIANSVIYGNSFKFLKSELEGQYNIEVTMVDLNEENLHEYFKDNTKLVYAESISNPLINVLDIERISKIAHDYGAKLLVDNTFATPIVCQPLKLGADIVVHSATKFLNGHSDIMAGIVVSTKEVMDRVIDLSRTYGPIISPFDAWLLTRSMRTLELRVNKHCDNAMKLARYLESNDKIGKVFYPGLESFEDHGLATEIFNNGQYGAMLAVDLGSLEMIEEFIKRSKLAKIVASLGSFTTSLCDTTITHSGMTREERIEMGLPDGLLRISTGLENIEDIIEEFDMIINEIMKEGVLINHG</sequence>
<evidence type="ECO:0000256" key="8">
    <source>
        <dbReference type="PIRSR" id="PIRSR001434-2"/>
    </source>
</evidence>
<evidence type="ECO:0000313" key="11">
    <source>
        <dbReference type="Proteomes" id="UP000184052"/>
    </source>
</evidence>
<dbReference type="SUPFAM" id="SSF53383">
    <property type="entry name" value="PLP-dependent transferases"/>
    <property type="match status" value="1"/>
</dbReference>
<dbReference type="GO" id="GO:0018826">
    <property type="term" value="F:methionine gamma-lyase activity"/>
    <property type="evidence" value="ECO:0007669"/>
    <property type="project" value="UniProtKB-EC"/>
</dbReference>
<reference evidence="10 11" key="1">
    <citation type="submission" date="2016-11" db="EMBL/GenBank/DDBJ databases">
        <authorList>
            <person name="Jaros S."/>
            <person name="Januszkiewicz K."/>
            <person name="Wedrychowicz H."/>
        </authorList>
    </citation>
    <scope>NUCLEOTIDE SEQUENCE [LARGE SCALE GENOMIC DNA]</scope>
    <source>
        <strain evidence="10 11">DSM 17477</strain>
    </source>
</reference>
<dbReference type="PANTHER" id="PTHR11808">
    <property type="entry name" value="TRANS-SULFURATION ENZYME FAMILY MEMBER"/>
    <property type="match status" value="1"/>
</dbReference>
<dbReference type="InterPro" id="IPR015424">
    <property type="entry name" value="PyrdxlP-dep_Trfase"/>
</dbReference>
<dbReference type="CDD" id="cd00614">
    <property type="entry name" value="CGS_like"/>
    <property type="match status" value="1"/>
</dbReference>
<comment type="similarity">
    <text evidence="2 9">Belongs to the trans-sulfuration enzymes family.</text>
</comment>
<dbReference type="STRING" id="1121476.SAMN02745751_02757"/>
<dbReference type="GO" id="GO:0019346">
    <property type="term" value="P:transsulfuration"/>
    <property type="evidence" value="ECO:0007669"/>
    <property type="project" value="InterPro"/>
</dbReference>
<comment type="catalytic activity">
    <reaction evidence="6">
        <text>L-homocysteine + H2O = 2-oxobutanoate + hydrogen sulfide + NH4(+) + H(+)</text>
        <dbReference type="Rhea" id="RHEA:14501"/>
        <dbReference type="ChEBI" id="CHEBI:15377"/>
        <dbReference type="ChEBI" id="CHEBI:15378"/>
        <dbReference type="ChEBI" id="CHEBI:16763"/>
        <dbReference type="ChEBI" id="CHEBI:28938"/>
        <dbReference type="ChEBI" id="CHEBI:29919"/>
        <dbReference type="ChEBI" id="CHEBI:58199"/>
        <dbReference type="EC" id="4.4.1.2"/>
    </reaction>
    <physiologicalReaction direction="left-to-right" evidence="6">
        <dbReference type="Rhea" id="RHEA:14502"/>
    </physiologicalReaction>
</comment>
<dbReference type="PANTHER" id="PTHR11808:SF80">
    <property type="entry name" value="CYSTATHIONINE GAMMA-LYASE"/>
    <property type="match status" value="1"/>
</dbReference>
<evidence type="ECO:0000256" key="5">
    <source>
        <dbReference type="ARBA" id="ARBA00047199"/>
    </source>
</evidence>
<protein>
    <recommendedName>
        <fullName evidence="4">homocysteine desulfhydrase</fullName>
        <ecNumber evidence="4">4.4.1.2</ecNumber>
    </recommendedName>
    <alternativeName>
        <fullName evidence="5">Homocysteine desulfhydrase</fullName>
    </alternativeName>
</protein>
<evidence type="ECO:0000256" key="3">
    <source>
        <dbReference type="ARBA" id="ARBA00022898"/>
    </source>
</evidence>
<dbReference type="AlphaFoldDB" id="A0A1M6JY72"/>
<dbReference type="EC" id="4.4.1.2" evidence="4"/>
<dbReference type="Gene3D" id="3.90.1150.10">
    <property type="entry name" value="Aspartate Aminotransferase, domain 1"/>
    <property type="match status" value="1"/>
</dbReference>
<dbReference type="PIRSF" id="PIRSF001434">
    <property type="entry name" value="CGS"/>
    <property type="match status" value="1"/>
</dbReference>
<evidence type="ECO:0000256" key="6">
    <source>
        <dbReference type="ARBA" id="ARBA00048780"/>
    </source>
</evidence>
<comment type="cofactor">
    <cofactor evidence="1 9">
        <name>pyridoxal 5'-phosphate</name>
        <dbReference type="ChEBI" id="CHEBI:597326"/>
    </cofactor>
</comment>
<dbReference type="GO" id="GO:0030170">
    <property type="term" value="F:pyridoxal phosphate binding"/>
    <property type="evidence" value="ECO:0007669"/>
    <property type="project" value="InterPro"/>
</dbReference>
<dbReference type="Pfam" id="PF01053">
    <property type="entry name" value="Cys_Met_Meta_PP"/>
    <property type="match status" value="1"/>
</dbReference>
<dbReference type="InterPro" id="IPR015421">
    <property type="entry name" value="PyrdxlP-dep_Trfase_major"/>
</dbReference>
<dbReference type="Gene3D" id="3.40.640.10">
    <property type="entry name" value="Type I PLP-dependent aspartate aminotransferase-like (Major domain)"/>
    <property type="match status" value="1"/>
</dbReference>
<organism evidence="10 11">
    <name type="scientific">Dethiosulfatibacter aminovorans DSM 17477</name>
    <dbReference type="NCBI Taxonomy" id="1121476"/>
    <lineage>
        <taxon>Bacteria</taxon>
        <taxon>Bacillati</taxon>
        <taxon>Bacillota</taxon>
        <taxon>Tissierellia</taxon>
        <taxon>Dethiosulfatibacter</taxon>
    </lineage>
</organism>
<comment type="catalytic activity">
    <reaction evidence="7">
        <text>L-methionine + H2O = methanethiol + 2-oxobutanoate + NH4(+)</text>
        <dbReference type="Rhea" id="RHEA:23800"/>
        <dbReference type="ChEBI" id="CHEBI:15377"/>
        <dbReference type="ChEBI" id="CHEBI:16007"/>
        <dbReference type="ChEBI" id="CHEBI:16763"/>
        <dbReference type="ChEBI" id="CHEBI:28938"/>
        <dbReference type="ChEBI" id="CHEBI:57844"/>
        <dbReference type="EC" id="4.4.1.11"/>
    </reaction>
    <physiologicalReaction direction="left-to-right" evidence="7">
        <dbReference type="Rhea" id="RHEA:23801"/>
    </physiologicalReaction>
</comment>
<dbReference type="InterPro" id="IPR054542">
    <property type="entry name" value="Cys_met_metab_PP"/>
</dbReference>
<dbReference type="OrthoDB" id="9780685at2"/>
<dbReference type="FunFam" id="3.40.640.10:FF:000046">
    <property type="entry name" value="Cystathionine gamma-lyase"/>
    <property type="match status" value="1"/>
</dbReference>
<name>A0A1M6JY72_9FIRM</name>
<evidence type="ECO:0000256" key="9">
    <source>
        <dbReference type="RuleBase" id="RU362118"/>
    </source>
</evidence>
<feature type="modified residue" description="N6-(pyridoxal phosphate)lysine" evidence="8">
    <location>
        <position position="208"/>
    </location>
</feature>
<evidence type="ECO:0000313" key="10">
    <source>
        <dbReference type="EMBL" id="SHJ51677.1"/>
    </source>
</evidence>
<dbReference type="InterPro" id="IPR015422">
    <property type="entry name" value="PyrdxlP-dep_Trfase_small"/>
</dbReference>
<dbReference type="GO" id="GO:0047982">
    <property type="term" value="F:homocysteine desulfhydrase activity"/>
    <property type="evidence" value="ECO:0007669"/>
    <property type="project" value="UniProtKB-EC"/>
</dbReference>
<evidence type="ECO:0000256" key="2">
    <source>
        <dbReference type="ARBA" id="ARBA00009077"/>
    </source>
</evidence>
<proteinExistence type="inferred from homology"/>